<sequence length="112" mass="11938">MRLHSLEKTATLQSSMEPACLPNSLDSSLSASSSSACSSSCMQDAAAVGGQDSAGVLKPKKAAYRQRAHCNPLADSYIVYPRSPDFVDWSRHFPAFFPGEADTPASVELTLN</sequence>
<keyword evidence="2" id="KW-0808">Transferase</keyword>
<feature type="compositionally biased region" description="Low complexity" evidence="1">
    <location>
        <begin position="24"/>
        <end position="36"/>
    </location>
</feature>
<name>A0A086KRH7_TOXGO</name>
<feature type="region of interest" description="Disordered" evidence="1">
    <location>
        <begin position="1"/>
        <end position="36"/>
    </location>
</feature>
<evidence type="ECO:0000256" key="1">
    <source>
        <dbReference type="SAM" id="MobiDB-lite"/>
    </source>
</evidence>
<evidence type="ECO:0000313" key="3">
    <source>
        <dbReference type="Proteomes" id="UP000028838"/>
    </source>
</evidence>
<comment type="caution">
    <text evidence="2">The sequence shown here is derived from an EMBL/GenBank/DDBJ whole genome shotgun (WGS) entry which is preliminary data.</text>
</comment>
<reference evidence="2 3" key="1">
    <citation type="submission" date="2014-07" db="EMBL/GenBank/DDBJ databases">
        <authorList>
            <person name="Sibley D."/>
            <person name="Venepally P."/>
            <person name="Karamycheva S."/>
            <person name="Hadjithomas M."/>
            <person name="Khan A."/>
            <person name="Brunk B."/>
            <person name="Roos D."/>
            <person name="Caler E."/>
            <person name="Lorenzi H."/>
        </authorList>
    </citation>
    <scope>NUCLEOTIDE SEQUENCE [LARGE SCALE GENOMIC DNA]</scope>
    <source>
        <strain evidence="2 3">FOU</strain>
    </source>
</reference>
<gene>
    <name evidence="2" type="ORF">TGFOU_294180A</name>
</gene>
<proteinExistence type="predicted"/>
<dbReference type="EMBL" id="AEYH02001785">
    <property type="protein sequence ID" value="KFG46995.1"/>
    <property type="molecule type" value="Genomic_DNA"/>
</dbReference>
<accession>A0A086KRH7</accession>
<dbReference type="AlphaFoldDB" id="A0A086KRH7"/>
<dbReference type="Proteomes" id="UP000028838">
    <property type="component" value="Unassembled WGS sequence"/>
</dbReference>
<protein>
    <submittedName>
        <fullName evidence="2">tRNA-methyltransferase family protein</fullName>
        <ecNumber evidence="2">2.1.1.33</ecNumber>
    </submittedName>
</protein>
<organism evidence="2 3">
    <name type="scientific">Toxoplasma gondii FOU</name>
    <dbReference type="NCBI Taxonomy" id="943167"/>
    <lineage>
        <taxon>Eukaryota</taxon>
        <taxon>Sar</taxon>
        <taxon>Alveolata</taxon>
        <taxon>Apicomplexa</taxon>
        <taxon>Conoidasida</taxon>
        <taxon>Coccidia</taxon>
        <taxon>Eucoccidiorida</taxon>
        <taxon>Eimeriorina</taxon>
        <taxon>Sarcocystidae</taxon>
        <taxon>Toxoplasma</taxon>
    </lineage>
</organism>
<dbReference type="EC" id="2.1.1.33" evidence="2"/>
<evidence type="ECO:0000313" key="2">
    <source>
        <dbReference type="EMBL" id="KFG46995.1"/>
    </source>
</evidence>
<dbReference type="VEuPathDB" id="ToxoDB:TGFOU_294180A"/>
<dbReference type="GO" id="GO:0008176">
    <property type="term" value="F:tRNA (guanine(46)-N7)-methyltransferase activity"/>
    <property type="evidence" value="ECO:0007669"/>
    <property type="project" value="UniProtKB-EC"/>
</dbReference>
<feature type="non-terminal residue" evidence="2">
    <location>
        <position position="112"/>
    </location>
</feature>
<keyword evidence="2" id="KW-0489">Methyltransferase</keyword>